<evidence type="ECO:0000313" key="2">
    <source>
        <dbReference type="Proteomes" id="UP001317963"/>
    </source>
</evidence>
<gene>
    <name evidence="1" type="ORF">E0F26_09440</name>
</gene>
<dbReference type="EMBL" id="CP036501">
    <property type="protein sequence ID" value="UZP74943.1"/>
    <property type="molecule type" value="Genomic_DNA"/>
</dbReference>
<protein>
    <recommendedName>
        <fullName evidence="3">TFIIB-type domain-containing protein</fullName>
    </recommendedName>
</protein>
<sequence length="87" mass="9254">MFYITTDFFVVLVFLALAAWIAVGVFSSRLESEVVCPNCDTQGLPEMTRRGLKDVAVCQNCGFALGGVPVALNGSYGESADDVSPDT</sequence>
<accession>A0ABY6Q9Q7</accession>
<dbReference type="Proteomes" id="UP001317963">
    <property type="component" value="Chromosome"/>
</dbReference>
<name>A0ABY6Q9Q7_9GAMM</name>
<evidence type="ECO:0008006" key="3">
    <source>
        <dbReference type="Google" id="ProtNLM"/>
    </source>
</evidence>
<reference evidence="1 2" key="1">
    <citation type="submission" date="2019-02" db="EMBL/GenBank/DDBJ databases">
        <title>Halieaceae_genomes.</title>
        <authorList>
            <person name="Li S.-H."/>
        </authorList>
    </citation>
    <scope>NUCLEOTIDE SEQUENCE [LARGE SCALE GENOMIC DNA]</scope>
    <source>
        <strain evidence="1 2">JH123</strain>
    </source>
</reference>
<organism evidence="1 2">
    <name type="scientific">Candidatus Paraluminiphilus aquimaris</name>
    <dbReference type="NCBI Taxonomy" id="2518994"/>
    <lineage>
        <taxon>Bacteria</taxon>
        <taxon>Pseudomonadati</taxon>
        <taxon>Pseudomonadota</taxon>
        <taxon>Gammaproteobacteria</taxon>
        <taxon>Cellvibrionales</taxon>
        <taxon>Halieaceae</taxon>
        <taxon>Candidatus Paraluminiphilus</taxon>
    </lineage>
</organism>
<evidence type="ECO:0000313" key="1">
    <source>
        <dbReference type="EMBL" id="UZP74943.1"/>
    </source>
</evidence>
<proteinExistence type="predicted"/>
<keyword evidence="2" id="KW-1185">Reference proteome</keyword>
<dbReference type="RefSeq" id="WP_279241408.1">
    <property type="nucleotide sequence ID" value="NZ_CP036501.1"/>
</dbReference>